<evidence type="ECO:0000313" key="1">
    <source>
        <dbReference type="EMBL" id="TCJ14429.1"/>
    </source>
</evidence>
<comment type="caution">
    <text evidence="1">The sequence shown here is derived from an EMBL/GenBank/DDBJ whole genome shotgun (WGS) entry which is preliminary data.</text>
</comment>
<reference evidence="1 2" key="1">
    <citation type="submission" date="2019-03" db="EMBL/GenBank/DDBJ databases">
        <authorList>
            <person name="Kim M.K.M."/>
        </authorList>
    </citation>
    <scope>NUCLEOTIDE SEQUENCE [LARGE SCALE GENOMIC DNA]</scope>
    <source>
        <strain evidence="1 2">17J68-12</strain>
    </source>
</reference>
<keyword evidence="2" id="KW-1185">Reference proteome</keyword>
<name>A0A4R1BBP4_9BACT</name>
<evidence type="ECO:0000313" key="2">
    <source>
        <dbReference type="Proteomes" id="UP000295334"/>
    </source>
</evidence>
<sequence length="64" mass="7338">MEPLSNFQDMEPARLRILLDSLKKDFEEAVALGRPYKEINALYKALKSAQFTLSHKEAELAKTE</sequence>
<dbReference type="Proteomes" id="UP000295334">
    <property type="component" value="Unassembled WGS sequence"/>
</dbReference>
<dbReference type="AlphaFoldDB" id="A0A4R1BBP4"/>
<accession>A0A4R1BBP4</accession>
<gene>
    <name evidence="1" type="ORF">EPD60_10590</name>
</gene>
<protein>
    <submittedName>
        <fullName evidence="1">Uncharacterized protein</fullName>
    </submittedName>
</protein>
<organism evidence="1 2">
    <name type="scientific">Flaviaesturariibacter flavus</name>
    <dbReference type="NCBI Taxonomy" id="2502780"/>
    <lineage>
        <taxon>Bacteria</taxon>
        <taxon>Pseudomonadati</taxon>
        <taxon>Bacteroidota</taxon>
        <taxon>Chitinophagia</taxon>
        <taxon>Chitinophagales</taxon>
        <taxon>Chitinophagaceae</taxon>
        <taxon>Flaviaestuariibacter</taxon>
    </lineage>
</organism>
<dbReference type="RefSeq" id="WP_131449420.1">
    <property type="nucleotide sequence ID" value="NZ_SJZI01000042.1"/>
</dbReference>
<dbReference type="EMBL" id="SJZI01000042">
    <property type="protein sequence ID" value="TCJ14429.1"/>
    <property type="molecule type" value="Genomic_DNA"/>
</dbReference>
<proteinExistence type="predicted"/>